<gene>
    <name evidence="2" type="ORF">BCR44DRAFT_1438018</name>
</gene>
<dbReference type="AlphaFoldDB" id="A0A1Y2HHI5"/>
<organism evidence="2 3">
    <name type="scientific">Catenaria anguillulae PL171</name>
    <dbReference type="NCBI Taxonomy" id="765915"/>
    <lineage>
        <taxon>Eukaryota</taxon>
        <taxon>Fungi</taxon>
        <taxon>Fungi incertae sedis</taxon>
        <taxon>Blastocladiomycota</taxon>
        <taxon>Blastocladiomycetes</taxon>
        <taxon>Blastocladiales</taxon>
        <taxon>Catenariaceae</taxon>
        <taxon>Catenaria</taxon>
    </lineage>
</organism>
<dbReference type="EMBL" id="MCFL01000035">
    <property type="protein sequence ID" value="ORZ33464.1"/>
    <property type="molecule type" value="Genomic_DNA"/>
</dbReference>
<feature type="non-terminal residue" evidence="2">
    <location>
        <position position="1"/>
    </location>
</feature>
<keyword evidence="3" id="KW-1185">Reference proteome</keyword>
<protein>
    <submittedName>
        <fullName evidence="2">Uncharacterized protein</fullName>
    </submittedName>
</protein>
<proteinExistence type="predicted"/>
<evidence type="ECO:0000256" key="1">
    <source>
        <dbReference type="SAM" id="MobiDB-lite"/>
    </source>
</evidence>
<dbReference type="Proteomes" id="UP000193411">
    <property type="component" value="Unassembled WGS sequence"/>
</dbReference>
<sequence>PCHTSPSRRRFASLNTDYWDHYSPSRSRSPVIGKPTSGDHLTKDQAVETPGPWLIDLGVEQEEDQYDHDMTQENGEGSSASASIKWATDGPWIDPGDWPPVSAEDAGMVDGQFGNDLASVAAPAESNDEAAGAGVLAALQDWQASPAAIRWALQEYIPVTALPSTNGAVPRDEWVWVAGGVVQARYLEFQENAAIASPSNGKWTAQRVINMLSHLARFAIGGTNKDRKAIYDSISNILARHAVARPVPVPGVEQ</sequence>
<evidence type="ECO:0000313" key="2">
    <source>
        <dbReference type="EMBL" id="ORZ33464.1"/>
    </source>
</evidence>
<comment type="caution">
    <text evidence="2">The sequence shown here is derived from an EMBL/GenBank/DDBJ whole genome shotgun (WGS) entry which is preliminary data.</text>
</comment>
<reference evidence="2 3" key="1">
    <citation type="submission" date="2016-07" db="EMBL/GenBank/DDBJ databases">
        <title>Pervasive Adenine N6-methylation of Active Genes in Fungi.</title>
        <authorList>
            <consortium name="DOE Joint Genome Institute"/>
            <person name="Mondo S.J."/>
            <person name="Dannebaum R.O."/>
            <person name="Kuo R.C."/>
            <person name="Labutti K."/>
            <person name="Haridas S."/>
            <person name="Kuo A."/>
            <person name="Salamov A."/>
            <person name="Ahrendt S.R."/>
            <person name="Lipzen A."/>
            <person name="Sullivan W."/>
            <person name="Andreopoulos W.B."/>
            <person name="Clum A."/>
            <person name="Lindquist E."/>
            <person name="Daum C."/>
            <person name="Ramamoorthy G.K."/>
            <person name="Gryganskyi A."/>
            <person name="Culley D."/>
            <person name="Magnuson J.K."/>
            <person name="James T.Y."/>
            <person name="O'Malley M.A."/>
            <person name="Stajich J.E."/>
            <person name="Spatafora J.W."/>
            <person name="Visel A."/>
            <person name="Grigoriev I.V."/>
        </authorList>
    </citation>
    <scope>NUCLEOTIDE SEQUENCE [LARGE SCALE GENOMIC DNA]</scope>
    <source>
        <strain evidence="2 3">PL171</strain>
    </source>
</reference>
<name>A0A1Y2HHI5_9FUNG</name>
<accession>A0A1Y2HHI5</accession>
<evidence type="ECO:0000313" key="3">
    <source>
        <dbReference type="Proteomes" id="UP000193411"/>
    </source>
</evidence>
<feature type="region of interest" description="Disordered" evidence="1">
    <location>
        <begin position="22"/>
        <end position="50"/>
    </location>
</feature>